<organism evidence="3 4">
    <name type="scientific">Eiseniibacteriota bacterium</name>
    <dbReference type="NCBI Taxonomy" id="2212470"/>
    <lineage>
        <taxon>Bacteria</taxon>
        <taxon>Candidatus Eiseniibacteriota</taxon>
    </lineage>
</organism>
<feature type="transmembrane region" description="Helical" evidence="2">
    <location>
        <begin position="369"/>
        <end position="386"/>
    </location>
</feature>
<feature type="transmembrane region" description="Helical" evidence="2">
    <location>
        <begin position="41"/>
        <end position="58"/>
    </location>
</feature>
<feature type="transmembrane region" description="Helical" evidence="2">
    <location>
        <begin position="94"/>
        <end position="112"/>
    </location>
</feature>
<dbReference type="GO" id="GO:0005886">
    <property type="term" value="C:plasma membrane"/>
    <property type="evidence" value="ECO:0007669"/>
    <property type="project" value="UniProtKB-SubCell"/>
</dbReference>
<dbReference type="EMBL" id="VBPB01000103">
    <property type="protein sequence ID" value="TMQ72556.1"/>
    <property type="molecule type" value="Genomic_DNA"/>
</dbReference>
<keyword evidence="2" id="KW-0812">Transmembrane</keyword>
<feature type="region of interest" description="Disordered" evidence="1">
    <location>
        <begin position="430"/>
        <end position="463"/>
    </location>
</feature>
<dbReference type="Pfam" id="PF26314">
    <property type="entry name" value="MptA_B_family"/>
    <property type="match status" value="1"/>
</dbReference>
<feature type="compositionally biased region" description="Low complexity" evidence="1">
    <location>
        <begin position="19"/>
        <end position="30"/>
    </location>
</feature>
<evidence type="ECO:0000256" key="1">
    <source>
        <dbReference type="SAM" id="MobiDB-lite"/>
    </source>
</evidence>
<feature type="transmembrane region" description="Helical" evidence="2">
    <location>
        <begin position="188"/>
        <end position="207"/>
    </location>
</feature>
<dbReference type="GO" id="GO:0016758">
    <property type="term" value="F:hexosyltransferase activity"/>
    <property type="evidence" value="ECO:0007669"/>
    <property type="project" value="InterPro"/>
</dbReference>
<gene>
    <name evidence="3" type="ORF">E6K81_06980</name>
</gene>
<feature type="region of interest" description="Disordered" evidence="1">
    <location>
        <begin position="1"/>
        <end position="33"/>
    </location>
</feature>
<feature type="transmembrane region" description="Helical" evidence="2">
    <location>
        <begin position="398"/>
        <end position="419"/>
    </location>
</feature>
<dbReference type="AlphaFoldDB" id="A0A538U9J6"/>
<accession>A0A538U9J6</accession>
<keyword evidence="2" id="KW-1133">Transmembrane helix</keyword>
<sequence>MPERRGSGSGEREAREPRGTAAGAAPVAGPGDRGRHGGLELMVLGTGLVFTLTLMGRLESWSLGLGRFQALYAAAFACFALAMLRLRSASPARAAWLVFAVAAAARLALLPAPPSLSDDVYRYVWEGKVVAAGLDPYHLSPRDPALAALRDASLYPRINHPELATLYPPLALAGFALVARLSPTVTAIKLWVILHDLALVLLLLAWARSRGLSPLGVIAYAWNPLVLVEYAGSGHSDPTALVWLIAALMWAGRRPVAAALALTVGVLVKLAPLVALPALLRGWPWRARLVALAATGLGLGGFVALTRGADSGLTAYARTWANNELAFHYLSRLVPDPLAARGWALALLVLAVVVAAWGRPDAARATRVGMRLGFVLTPVAHPWYLGWAMALEPLAPSAPWLLLSFTAILSYGCAAGAGLRPRLGVPPAGGGRNAGLVSRPRSTLTTKAAAEPGGQGATTKSYQ</sequence>
<feature type="compositionally biased region" description="Basic and acidic residues" evidence="1">
    <location>
        <begin position="1"/>
        <end position="18"/>
    </location>
</feature>
<keyword evidence="2" id="KW-0472">Membrane</keyword>
<evidence type="ECO:0000313" key="3">
    <source>
        <dbReference type="EMBL" id="TMQ72556.1"/>
    </source>
</evidence>
<feature type="transmembrane region" description="Helical" evidence="2">
    <location>
        <begin position="338"/>
        <end position="357"/>
    </location>
</feature>
<evidence type="ECO:0000313" key="4">
    <source>
        <dbReference type="Proteomes" id="UP000319771"/>
    </source>
</evidence>
<feature type="transmembrane region" description="Helical" evidence="2">
    <location>
        <begin position="256"/>
        <end position="280"/>
    </location>
</feature>
<reference evidence="3 4" key="1">
    <citation type="journal article" date="2019" name="Nat. Microbiol.">
        <title>Mediterranean grassland soil C-N compound turnover is dependent on rainfall and depth, and is mediated by genomically divergent microorganisms.</title>
        <authorList>
            <person name="Diamond S."/>
            <person name="Andeer P.F."/>
            <person name="Li Z."/>
            <person name="Crits-Christoph A."/>
            <person name="Burstein D."/>
            <person name="Anantharaman K."/>
            <person name="Lane K.R."/>
            <person name="Thomas B.C."/>
            <person name="Pan C."/>
            <person name="Northen T.R."/>
            <person name="Banfield J.F."/>
        </authorList>
    </citation>
    <scope>NUCLEOTIDE SEQUENCE [LARGE SCALE GENOMIC DNA]</scope>
    <source>
        <strain evidence="3">WS_11</strain>
    </source>
</reference>
<feature type="transmembrane region" description="Helical" evidence="2">
    <location>
        <begin position="70"/>
        <end position="87"/>
    </location>
</feature>
<comment type="caution">
    <text evidence="3">The sequence shown here is derived from an EMBL/GenBank/DDBJ whole genome shotgun (WGS) entry which is preliminary data.</text>
</comment>
<proteinExistence type="predicted"/>
<feature type="transmembrane region" description="Helical" evidence="2">
    <location>
        <begin position="287"/>
        <end position="305"/>
    </location>
</feature>
<dbReference type="Proteomes" id="UP000319771">
    <property type="component" value="Unassembled WGS sequence"/>
</dbReference>
<protein>
    <submittedName>
        <fullName evidence="3">DUF2029 domain-containing protein</fullName>
    </submittedName>
</protein>
<name>A0A538U9J6_UNCEI</name>
<evidence type="ECO:0000256" key="2">
    <source>
        <dbReference type="SAM" id="Phobius"/>
    </source>
</evidence>